<feature type="transmembrane region" description="Helical" evidence="1">
    <location>
        <begin position="171"/>
        <end position="191"/>
    </location>
</feature>
<feature type="transmembrane region" description="Helical" evidence="1">
    <location>
        <begin position="203"/>
        <end position="227"/>
    </location>
</feature>
<dbReference type="Proteomes" id="UP001500466">
    <property type="component" value="Unassembled WGS sequence"/>
</dbReference>
<evidence type="ECO:0000313" key="2">
    <source>
        <dbReference type="EMBL" id="GAA4996242.1"/>
    </source>
</evidence>
<keyword evidence="1" id="KW-0472">Membrane</keyword>
<comment type="caution">
    <text evidence="2">The sequence shown here is derived from an EMBL/GenBank/DDBJ whole genome shotgun (WGS) entry which is preliminary data.</text>
</comment>
<accession>A0ABP9IEQ1</accession>
<dbReference type="EMBL" id="BAABHS010000060">
    <property type="protein sequence ID" value="GAA4996242.1"/>
    <property type="molecule type" value="Genomic_DNA"/>
</dbReference>
<dbReference type="RefSeq" id="WP_345680970.1">
    <property type="nucleotide sequence ID" value="NZ_BAABHS010000060.1"/>
</dbReference>
<reference evidence="3" key="1">
    <citation type="journal article" date="2019" name="Int. J. Syst. Evol. Microbiol.">
        <title>The Global Catalogue of Microorganisms (GCM) 10K type strain sequencing project: providing services to taxonomists for standard genome sequencing and annotation.</title>
        <authorList>
            <consortium name="The Broad Institute Genomics Platform"/>
            <consortium name="The Broad Institute Genome Sequencing Center for Infectious Disease"/>
            <person name="Wu L."/>
            <person name="Ma J."/>
        </authorList>
    </citation>
    <scope>NUCLEOTIDE SEQUENCE [LARGE SCALE GENOMIC DNA]</scope>
    <source>
        <strain evidence="3">JCM 17986</strain>
    </source>
</reference>
<feature type="transmembrane region" description="Helical" evidence="1">
    <location>
        <begin position="86"/>
        <end position="109"/>
    </location>
</feature>
<keyword evidence="3" id="KW-1185">Reference proteome</keyword>
<sequence>MRPTPVVTVVRYLLLDRVTYLVLPWVWAAFGFVLDVVVLQLIPAGHGDGRWVGGLVAVPLVMLVVGAQSVARALPFALALGVSRRTYFLAATALALGLSMGFGLVVAIGRIVERTTGGWGIGMAYFRVPRLLDGPWYLSWLTATTVLVLMFVYGMWYGLVYRRAGLPGTTAFAAAQLGVLALAALATTWAHGWTGVGHYLGTLTATGLTGALAAVVAVLLTGGFATIRRVTI</sequence>
<organism evidence="2 3">
    <name type="scientific">Yinghuangia aomiensis</name>
    <dbReference type="NCBI Taxonomy" id="676205"/>
    <lineage>
        <taxon>Bacteria</taxon>
        <taxon>Bacillati</taxon>
        <taxon>Actinomycetota</taxon>
        <taxon>Actinomycetes</taxon>
        <taxon>Kitasatosporales</taxon>
        <taxon>Streptomycetaceae</taxon>
        <taxon>Yinghuangia</taxon>
    </lineage>
</organism>
<evidence type="ECO:0000313" key="3">
    <source>
        <dbReference type="Proteomes" id="UP001500466"/>
    </source>
</evidence>
<protein>
    <recommendedName>
        <fullName evidence="4">ABC transporter permease</fullName>
    </recommendedName>
</protein>
<feature type="transmembrane region" description="Helical" evidence="1">
    <location>
        <begin position="54"/>
        <end position="74"/>
    </location>
</feature>
<feature type="transmembrane region" description="Helical" evidence="1">
    <location>
        <begin position="20"/>
        <end position="42"/>
    </location>
</feature>
<gene>
    <name evidence="2" type="ORF">GCM10023205_81780</name>
</gene>
<keyword evidence="1" id="KW-1133">Transmembrane helix</keyword>
<keyword evidence="1" id="KW-0812">Transmembrane</keyword>
<proteinExistence type="predicted"/>
<feature type="transmembrane region" description="Helical" evidence="1">
    <location>
        <begin position="137"/>
        <end position="159"/>
    </location>
</feature>
<evidence type="ECO:0008006" key="4">
    <source>
        <dbReference type="Google" id="ProtNLM"/>
    </source>
</evidence>
<evidence type="ECO:0000256" key="1">
    <source>
        <dbReference type="SAM" id="Phobius"/>
    </source>
</evidence>
<name>A0ABP9IEQ1_9ACTN</name>